<dbReference type="HOGENOM" id="CLU_2441749_0_0_1"/>
<evidence type="ECO:0000313" key="1">
    <source>
        <dbReference type="EMBL" id="KIO14288.1"/>
    </source>
</evidence>
<organism evidence="1 2">
    <name type="scientific">Pisolithus tinctorius Marx 270</name>
    <dbReference type="NCBI Taxonomy" id="870435"/>
    <lineage>
        <taxon>Eukaryota</taxon>
        <taxon>Fungi</taxon>
        <taxon>Dikarya</taxon>
        <taxon>Basidiomycota</taxon>
        <taxon>Agaricomycotina</taxon>
        <taxon>Agaricomycetes</taxon>
        <taxon>Agaricomycetidae</taxon>
        <taxon>Boletales</taxon>
        <taxon>Sclerodermatineae</taxon>
        <taxon>Pisolithaceae</taxon>
        <taxon>Pisolithus</taxon>
    </lineage>
</organism>
<protein>
    <submittedName>
        <fullName evidence="1">Uncharacterized protein</fullName>
    </submittedName>
</protein>
<reference evidence="2" key="2">
    <citation type="submission" date="2015-01" db="EMBL/GenBank/DDBJ databases">
        <title>Evolutionary Origins and Diversification of the Mycorrhizal Mutualists.</title>
        <authorList>
            <consortium name="DOE Joint Genome Institute"/>
            <consortium name="Mycorrhizal Genomics Consortium"/>
            <person name="Kohler A."/>
            <person name="Kuo A."/>
            <person name="Nagy L.G."/>
            <person name="Floudas D."/>
            <person name="Copeland A."/>
            <person name="Barry K.W."/>
            <person name="Cichocki N."/>
            <person name="Veneault-Fourrey C."/>
            <person name="LaButti K."/>
            <person name="Lindquist E.A."/>
            <person name="Lipzen A."/>
            <person name="Lundell T."/>
            <person name="Morin E."/>
            <person name="Murat C."/>
            <person name="Riley R."/>
            <person name="Ohm R."/>
            <person name="Sun H."/>
            <person name="Tunlid A."/>
            <person name="Henrissat B."/>
            <person name="Grigoriev I.V."/>
            <person name="Hibbett D.S."/>
            <person name="Martin F."/>
        </authorList>
    </citation>
    <scope>NUCLEOTIDE SEQUENCE [LARGE SCALE GENOMIC DNA]</scope>
    <source>
        <strain evidence="2">Marx 270</strain>
    </source>
</reference>
<keyword evidence="2" id="KW-1185">Reference proteome</keyword>
<accession>A0A0C3JYS4</accession>
<dbReference type="EMBL" id="KN831945">
    <property type="protein sequence ID" value="KIO14288.1"/>
    <property type="molecule type" value="Genomic_DNA"/>
</dbReference>
<dbReference type="Proteomes" id="UP000054217">
    <property type="component" value="Unassembled WGS sequence"/>
</dbReference>
<evidence type="ECO:0000313" key="2">
    <source>
        <dbReference type="Proteomes" id="UP000054217"/>
    </source>
</evidence>
<reference evidence="1 2" key="1">
    <citation type="submission" date="2014-04" db="EMBL/GenBank/DDBJ databases">
        <authorList>
            <consortium name="DOE Joint Genome Institute"/>
            <person name="Kuo A."/>
            <person name="Kohler A."/>
            <person name="Costa M.D."/>
            <person name="Nagy L.G."/>
            <person name="Floudas D."/>
            <person name="Copeland A."/>
            <person name="Barry K.W."/>
            <person name="Cichocki N."/>
            <person name="Veneault-Fourrey C."/>
            <person name="LaButti K."/>
            <person name="Lindquist E.A."/>
            <person name="Lipzen A."/>
            <person name="Lundell T."/>
            <person name="Morin E."/>
            <person name="Murat C."/>
            <person name="Sun H."/>
            <person name="Tunlid A."/>
            <person name="Henrissat B."/>
            <person name="Grigoriev I.V."/>
            <person name="Hibbett D.S."/>
            <person name="Martin F."/>
            <person name="Nordberg H.P."/>
            <person name="Cantor M.N."/>
            <person name="Hua S.X."/>
        </authorList>
    </citation>
    <scope>NUCLEOTIDE SEQUENCE [LARGE SCALE GENOMIC DNA]</scope>
    <source>
        <strain evidence="1 2">Marx 270</strain>
    </source>
</reference>
<dbReference type="InParanoid" id="A0A0C3JYS4"/>
<gene>
    <name evidence="1" type="ORF">M404DRAFT_992555</name>
</gene>
<sequence>MTWFLRASPSCKRVNIAIRLTIASQKAAALKIYSSAPLNRDTSTKWTQEANLSIFLSSSTAYVTVSLLELQLPSQPFHTNSLSRRVFEIA</sequence>
<proteinExistence type="predicted"/>
<dbReference type="AlphaFoldDB" id="A0A0C3JYS4"/>
<name>A0A0C3JYS4_PISTI</name>